<feature type="domain" description="TonB-dependent receptor-like beta-barrel" evidence="13">
    <location>
        <begin position="326"/>
        <end position="697"/>
    </location>
</feature>
<dbReference type="SUPFAM" id="SSF56935">
    <property type="entry name" value="Porins"/>
    <property type="match status" value="1"/>
</dbReference>
<dbReference type="Pfam" id="PF00593">
    <property type="entry name" value="TonB_dep_Rec_b-barrel"/>
    <property type="match status" value="1"/>
</dbReference>
<evidence type="ECO:0000256" key="10">
    <source>
        <dbReference type="ARBA" id="ARBA00023237"/>
    </source>
</evidence>
<organism evidence="15 16">
    <name type="scientific">Salinimicrobium profundisediminis</name>
    <dbReference type="NCBI Taxonomy" id="2994553"/>
    <lineage>
        <taxon>Bacteria</taxon>
        <taxon>Pseudomonadati</taxon>
        <taxon>Bacteroidota</taxon>
        <taxon>Flavobacteriia</taxon>
        <taxon>Flavobacteriales</taxon>
        <taxon>Flavobacteriaceae</taxon>
        <taxon>Salinimicrobium</taxon>
    </lineage>
</organism>
<keyword evidence="4" id="KW-0410">Iron transport</keyword>
<dbReference type="AlphaFoldDB" id="A0A9X3CW08"/>
<dbReference type="InterPro" id="IPR012910">
    <property type="entry name" value="Plug_dom"/>
</dbReference>
<keyword evidence="5 11" id="KW-0812">Transmembrane</keyword>
<dbReference type="GO" id="GO:0009279">
    <property type="term" value="C:cell outer membrane"/>
    <property type="evidence" value="ECO:0007669"/>
    <property type="project" value="UniProtKB-SubCell"/>
</dbReference>
<evidence type="ECO:0000256" key="7">
    <source>
        <dbReference type="ARBA" id="ARBA00023065"/>
    </source>
</evidence>
<comment type="similarity">
    <text evidence="11 12">Belongs to the TonB-dependent receptor family.</text>
</comment>
<evidence type="ECO:0000256" key="4">
    <source>
        <dbReference type="ARBA" id="ARBA00022496"/>
    </source>
</evidence>
<evidence type="ECO:0000259" key="13">
    <source>
        <dbReference type="Pfam" id="PF00593"/>
    </source>
</evidence>
<dbReference type="InterPro" id="IPR039426">
    <property type="entry name" value="TonB-dep_rcpt-like"/>
</dbReference>
<dbReference type="Gene3D" id="2.170.130.10">
    <property type="entry name" value="TonB-dependent receptor, plug domain"/>
    <property type="match status" value="1"/>
</dbReference>
<evidence type="ECO:0000256" key="5">
    <source>
        <dbReference type="ARBA" id="ARBA00022692"/>
    </source>
</evidence>
<keyword evidence="3 11" id="KW-1134">Transmembrane beta strand</keyword>
<keyword evidence="6" id="KW-0408">Iron</keyword>
<sequence>MYLSTPYKILLLLLVIFSFISVKAQTITGTVINHKKSPVSDAYIYNLNNENHAHTSSLGQFSLQAKAGDSIRVSHMGYKTLTFIAHTGKNNIEMQEKLNLINEVVLTPRLNSLEVFSKVNININPVTSSQDLLRKVPGLIIGQHAGGGKAEQIFLRGFDIDHGTDISIGVDGMPVNLVSHAHGQGYSDLHFLIPETIEGVAFGKGPYNAEKGNFATAGFVSFKTKDRLENSLIKAEAGQFNSQRLLGMFSVLNKQNHSLYLASEYLATDGPFESPQHFNRINLMAKYAAKVGANSSLKASISNFYSTWDASGQIPVRAVESGMISRFGAIDDTEGGETSRTNLIVEYDHQVDEKSFVKNNIYYSKYDFLLFSNFTFFLEDPKFGDQIKQQETRTMMGLNSEYNNRFNFKKWYGDLQAGISLRNDQSEENELSHTYQRLSTLSNFSLGDINETNLAAYINAELHLGKWTINPGIRVDHFNFKYYDRLAPKYATLSEEKSIISPKLNFLYNAKNNLQLYLKAGKGFHSNDTRVVVRKASENILPAAYGSDLGMIWKPVPRMMINTAFWYLFLEQEFVYVGDAGIVEPSGKTERKGIDFSLQYQPLNWLYGNLDATYTVARSLDVPGDSNYIPLAPDFTLTGGLNVDLPSGINTGISMRHLSARPANEDNSIVAEGYTVFDFNLGYKFQKWHFGVNIQNLFDTEWNETQFATESRLSFETEPVKEIHFTPGTPFFLRGIISYTF</sequence>
<dbReference type="Proteomes" id="UP001148482">
    <property type="component" value="Unassembled WGS sequence"/>
</dbReference>
<reference evidence="15" key="1">
    <citation type="submission" date="2022-11" db="EMBL/GenBank/DDBJ databases">
        <title>Salinimicrobium profundisediminis sp. nov., isolated from deep-sea sediment of the Mariana Trench.</title>
        <authorList>
            <person name="Fu H."/>
        </authorList>
    </citation>
    <scope>NUCLEOTIDE SEQUENCE</scope>
    <source>
        <strain evidence="15">MT39</strain>
    </source>
</reference>
<feature type="domain" description="TonB-dependent receptor plug" evidence="14">
    <location>
        <begin position="112"/>
        <end position="218"/>
    </location>
</feature>
<gene>
    <name evidence="15" type="ORF">OQ279_06480</name>
</gene>
<evidence type="ECO:0000256" key="3">
    <source>
        <dbReference type="ARBA" id="ARBA00022452"/>
    </source>
</evidence>
<keyword evidence="8 12" id="KW-0798">TonB box</keyword>
<keyword evidence="10 11" id="KW-0998">Cell outer membrane</keyword>
<dbReference type="EMBL" id="JAPJDA010000008">
    <property type="protein sequence ID" value="MCX2837796.1"/>
    <property type="molecule type" value="Genomic_DNA"/>
</dbReference>
<dbReference type="Gene3D" id="2.40.170.20">
    <property type="entry name" value="TonB-dependent receptor, beta-barrel domain"/>
    <property type="match status" value="1"/>
</dbReference>
<proteinExistence type="inferred from homology"/>
<dbReference type="InterPro" id="IPR000531">
    <property type="entry name" value="Beta-barrel_TonB"/>
</dbReference>
<evidence type="ECO:0000256" key="2">
    <source>
        <dbReference type="ARBA" id="ARBA00022448"/>
    </source>
</evidence>
<evidence type="ECO:0000256" key="6">
    <source>
        <dbReference type="ARBA" id="ARBA00023004"/>
    </source>
</evidence>
<keyword evidence="7" id="KW-0406">Ion transport</keyword>
<evidence type="ECO:0000259" key="14">
    <source>
        <dbReference type="Pfam" id="PF07715"/>
    </source>
</evidence>
<comment type="caution">
    <text evidence="15">The sequence shown here is derived from an EMBL/GenBank/DDBJ whole genome shotgun (WGS) entry which is preliminary data.</text>
</comment>
<evidence type="ECO:0000256" key="11">
    <source>
        <dbReference type="PROSITE-ProRule" id="PRU01360"/>
    </source>
</evidence>
<evidence type="ECO:0000256" key="12">
    <source>
        <dbReference type="RuleBase" id="RU003357"/>
    </source>
</evidence>
<evidence type="ECO:0000256" key="1">
    <source>
        <dbReference type="ARBA" id="ARBA00004571"/>
    </source>
</evidence>
<keyword evidence="16" id="KW-1185">Reference proteome</keyword>
<dbReference type="SUPFAM" id="SSF49464">
    <property type="entry name" value="Carboxypeptidase regulatory domain-like"/>
    <property type="match status" value="1"/>
</dbReference>
<comment type="subcellular location">
    <subcellularLocation>
        <location evidence="1 11">Cell outer membrane</location>
        <topology evidence="1 11">Multi-pass membrane protein</topology>
    </subcellularLocation>
</comment>
<dbReference type="GO" id="GO:0006826">
    <property type="term" value="P:iron ion transport"/>
    <property type="evidence" value="ECO:0007669"/>
    <property type="project" value="UniProtKB-KW"/>
</dbReference>
<dbReference type="PROSITE" id="PS52016">
    <property type="entry name" value="TONB_DEPENDENT_REC_3"/>
    <property type="match status" value="1"/>
</dbReference>
<protein>
    <submittedName>
        <fullName evidence="15">TonB-dependent receptor</fullName>
    </submittedName>
</protein>
<name>A0A9X3CW08_9FLAO</name>
<dbReference type="PANTHER" id="PTHR32552">
    <property type="entry name" value="FERRICHROME IRON RECEPTOR-RELATED"/>
    <property type="match status" value="1"/>
</dbReference>
<dbReference type="PANTHER" id="PTHR32552:SF81">
    <property type="entry name" value="TONB-DEPENDENT OUTER MEMBRANE RECEPTOR"/>
    <property type="match status" value="1"/>
</dbReference>
<keyword evidence="2 11" id="KW-0813">Transport</keyword>
<keyword evidence="9 11" id="KW-0472">Membrane</keyword>
<dbReference type="RefSeq" id="WP_266069040.1">
    <property type="nucleotide sequence ID" value="NZ_JAPJDA010000008.1"/>
</dbReference>
<evidence type="ECO:0000313" key="15">
    <source>
        <dbReference type="EMBL" id="MCX2837796.1"/>
    </source>
</evidence>
<dbReference type="Pfam" id="PF07715">
    <property type="entry name" value="Plug"/>
    <property type="match status" value="1"/>
</dbReference>
<dbReference type="Pfam" id="PF13715">
    <property type="entry name" value="CarbopepD_reg_2"/>
    <property type="match status" value="1"/>
</dbReference>
<evidence type="ECO:0000313" key="16">
    <source>
        <dbReference type="Proteomes" id="UP001148482"/>
    </source>
</evidence>
<keyword evidence="15" id="KW-0675">Receptor</keyword>
<dbReference type="InterPro" id="IPR008969">
    <property type="entry name" value="CarboxyPept-like_regulatory"/>
</dbReference>
<dbReference type="InterPro" id="IPR036942">
    <property type="entry name" value="Beta-barrel_TonB_sf"/>
</dbReference>
<dbReference type="InterPro" id="IPR037066">
    <property type="entry name" value="Plug_dom_sf"/>
</dbReference>
<accession>A0A9X3CW08</accession>
<evidence type="ECO:0000256" key="9">
    <source>
        <dbReference type="ARBA" id="ARBA00023136"/>
    </source>
</evidence>
<evidence type="ECO:0000256" key="8">
    <source>
        <dbReference type="ARBA" id="ARBA00023077"/>
    </source>
</evidence>